<dbReference type="AlphaFoldDB" id="A0A5A7ZL12"/>
<organism evidence="3 4">
    <name type="scientific">Streptococcus sanguinis</name>
    <dbReference type="NCBI Taxonomy" id="1305"/>
    <lineage>
        <taxon>Bacteria</taxon>
        <taxon>Bacillati</taxon>
        <taxon>Bacillota</taxon>
        <taxon>Bacilli</taxon>
        <taxon>Lactobacillales</taxon>
        <taxon>Streptococcaceae</taxon>
        <taxon>Streptococcus</taxon>
    </lineage>
</organism>
<dbReference type="CDD" id="cd01646">
    <property type="entry name" value="RT_Bac_retron_I"/>
    <property type="match status" value="1"/>
</dbReference>
<dbReference type="Pfam" id="PF00078">
    <property type="entry name" value="RVT_1"/>
    <property type="match status" value="1"/>
</dbReference>
<accession>A0A5A7ZL12</accession>
<sequence length="550" mass="64260">MPSKTILEMSGEEAKKYFLKANSYFSTQLPEYFELSNMIREAQKMLGNSKLEDISYSLKTIQEERSKNPNFDGELLKDCVDANIKIMSNKDAKYSWRPLTLIHPIIYVDLVNQITLEKNWDGIVKRFKEFQKDDRVICTSIPIESTVQKSDQTVQILSWWKNLEQAQIKMSLDFEYCIQSDITDCYPSIYTHTISWALHGKEWAKVHRHSKDGIGNMIDTKIQSLQGGQTNGIPQGSVLMDFIAEMVLGYADLQLLELVEKAKIEKEFKILRYRDDYRIFSNHLDVAEKIMKLLSEVLLDLNLKINSKKTFLCTDIIIDGIKPDKLYWTVQSSNLIERETIVTKEIIRELDNIIAEKTYTERKFYYKLTLQKHLLQIKILGDKFPNCGQLLVALKDFYKNRVMKLNVDENQLDDIPQLISIVTSIMIKNPRTIQICVAILHKLLSFLDDIDEIEKIIDLIISKCSSLPNADFVEIWLQNISVINNRDKKFRSPICQKVVNPEKLIWNSQWLSLEKRLDESMLINETKMSELSMNYNFNIDDFDDYIFCRE</sequence>
<reference evidence="3 4" key="1">
    <citation type="submission" date="2019-06" db="EMBL/GenBank/DDBJ databases">
        <title>Genome sequence and analysis of a MDR-Streptococcus sanguis isolated from throat swab of children with scarlet fever from Hangzhou,China.</title>
        <authorList>
            <person name="Huang Y."/>
            <person name="Xie L."/>
            <person name="Liu W."/>
        </authorList>
    </citation>
    <scope>NUCLEOTIDE SEQUENCE [LARGE SCALE GENOMIC DNA]</scope>
    <source>
        <strain evidence="3 4">S28</strain>
    </source>
</reference>
<comment type="caution">
    <text evidence="3">The sequence shown here is derived from an EMBL/GenBank/DDBJ whole genome shotgun (WGS) entry which is preliminary data.</text>
</comment>
<evidence type="ECO:0000313" key="4">
    <source>
        <dbReference type="Proteomes" id="UP000324105"/>
    </source>
</evidence>
<protein>
    <recommendedName>
        <fullName evidence="2">Reverse transcriptase domain-containing protein</fullName>
    </recommendedName>
</protein>
<dbReference type="InterPro" id="IPR043502">
    <property type="entry name" value="DNA/RNA_pol_sf"/>
</dbReference>
<name>A0A5A7ZL12_STRSA</name>
<gene>
    <name evidence="3" type="ORF">FKX92_08520</name>
</gene>
<evidence type="ECO:0000313" key="3">
    <source>
        <dbReference type="EMBL" id="KAA0116607.1"/>
    </source>
</evidence>
<dbReference type="RefSeq" id="WP_149566077.1">
    <property type="nucleotide sequence ID" value="NZ_VIBR01000003.1"/>
</dbReference>
<dbReference type="InterPro" id="IPR000477">
    <property type="entry name" value="RT_dom"/>
</dbReference>
<proteinExistence type="predicted"/>
<evidence type="ECO:0000256" key="1">
    <source>
        <dbReference type="ARBA" id="ARBA00022763"/>
    </source>
</evidence>
<keyword evidence="1" id="KW-0227">DNA damage</keyword>
<feature type="domain" description="Reverse transcriptase" evidence="2">
    <location>
        <begin position="68"/>
        <end position="333"/>
    </location>
</feature>
<dbReference type="SUPFAM" id="SSF56672">
    <property type="entry name" value="DNA/RNA polymerases"/>
    <property type="match status" value="1"/>
</dbReference>
<dbReference type="Proteomes" id="UP000324105">
    <property type="component" value="Unassembled WGS sequence"/>
</dbReference>
<dbReference type="GO" id="GO:0006974">
    <property type="term" value="P:DNA damage response"/>
    <property type="evidence" value="ECO:0007669"/>
    <property type="project" value="UniProtKB-KW"/>
</dbReference>
<dbReference type="EMBL" id="VIBR01000003">
    <property type="protein sequence ID" value="KAA0116607.1"/>
    <property type="molecule type" value="Genomic_DNA"/>
</dbReference>
<dbReference type="PROSITE" id="PS50878">
    <property type="entry name" value="RT_POL"/>
    <property type="match status" value="1"/>
</dbReference>
<evidence type="ECO:0000259" key="2">
    <source>
        <dbReference type="PROSITE" id="PS50878"/>
    </source>
</evidence>